<feature type="domain" description="Thioredoxin-like fold" evidence="1">
    <location>
        <begin position="19"/>
        <end position="117"/>
    </location>
</feature>
<dbReference type="InterPro" id="IPR026928">
    <property type="entry name" value="FAX/IsoI-like"/>
</dbReference>
<dbReference type="Gene3D" id="3.40.30.10">
    <property type="entry name" value="Glutaredoxin"/>
    <property type="match status" value="1"/>
</dbReference>
<dbReference type="Pfam" id="PF13410">
    <property type="entry name" value="GST_C_2"/>
    <property type="match status" value="1"/>
</dbReference>
<dbReference type="Gene3D" id="1.20.1050.10">
    <property type="match status" value="1"/>
</dbReference>
<comment type="caution">
    <text evidence="2">The sequence shown here is derived from an EMBL/GenBank/DDBJ whole genome shotgun (WGS) entry which is preliminary data.</text>
</comment>
<evidence type="ECO:0000313" key="3">
    <source>
        <dbReference type="Proteomes" id="UP000068382"/>
    </source>
</evidence>
<dbReference type="InterPro" id="IPR040079">
    <property type="entry name" value="Glutathione_S-Trfase"/>
</dbReference>
<dbReference type="PANTHER" id="PTHR12289:SF41">
    <property type="entry name" value="FAILED AXON CONNECTIONS-RELATED"/>
    <property type="match status" value="1"/>
</dbReference>
<evidence type="ECO:0000259" key="1">
    <source>
        <dbReference type="Pfam" id="PF17172"/>
    </source>
</evidence>
<sequence>MLTLLSHGGSGEFYSYSMFCTKAACLLQLSGQPWQRQDMFDPQEMAAMPFGKLPVLQDEQGALIPDSEGIRGWLEARGIDFDPGLDARQKAQSRLVIRMLDEALWVQVLCARWLEQDGWEAMLSSVFAGVPEAALTDFRAGVLAGLHFVGHGRFARDERLRRLDQDLTALDGVLGDKPYLFGAAMTAADCSAMPMLEAVSRAPASPSVVAVAQKYPRLLAYVDRVRTTVALTLPQVA</sequence>
<dbReference type="AlphaFoldDB" id="A0A132C2A3"/>
<dbReference type="EMBL" id="LPUY01000008">
    <property type="protein sequence ID" value="KUP94728.1"/>
    <property type="molecule type" value="Genomic_DNA"/>
</dbReference>
<name>A0A132C2A3_9RHOB</name>
<gene>
    <name evidence="2" type="ORF">TRIHO_00610</name>
</gene>
<dbReference type="OrthoDB" id="7664269at2"/>
<dbReference type="InterPro" id="IPR036282">
    <property type="entry name" value="Glutathione-S-Trfase_C_sf"/>
</dbReference>
<dbReference type="SUPFAM" id="SSF52833">
    <property type="entry name" value="Thioredoxin-like"/>
    <property type="match status" value="1"/>
</dbReference>
<protein>
    <recommendedName>
        <fullName evidence="1">Thioredoxin-like fold domain-containing protein</fullName>
    </recommendedName>
</protein>
<dbReference type="SFLD" id="SFLDG01200">
    <property type="entry name" value="SUF1.1"/>
    <property type="match status" value="1"/>
</dbReference>
<dbReference type="SFLD" id="SFLDS00019">
    <property type="entry name" value="Glutathione_Transferase_(cytos"/>
    <property type="match status" value="1"/>
</dbReference>
<dbReference type="Proteomes" id="UP000068382">
    <property type="component" value="Unassembled WGS sequence"/>
</dbReference>
<dbReference type="RefSeq" id="WP_068239114.1">
    <property type="nucleotide sequence ID" value="NZ_LPUY01000008.1"/>
</dbReference>
<evidence type="ECO:0000313" key="2">
    <source>
        <dbReference type="EMBL" id="KUP94728.1"/>
    </source>
</evidence>
<dbReference type="SUPFAM" id="SSF47616">
    <property type="entry name" value="GST C-terminal domain-like"/>
    <property type="match status" value="1"/>
</dbReference>
<dbReference type="InterPro" id="IPR036249">
    <property type="entry name" value="Thioredoxin-like_sf"/>
</dbReference>
<reference evidence="2 3" key="1">
    <citation type="submission" date="2015-12" db="EMBL/GenBank/DDBJ databases">
        <title>Genome sequence of the marine Rhodobacteraceae strain O3.65, Candidatus Tritonibacter horizontis.</title>
        <authorList>
            <person name="Poehlein A."/>
            <person name="Giebel H.A."/>
            <person name="Voget S."/>
            <person name="Brinkhoff T."/>
        </authorList>
    </citation>
    <scope>NUCLEOTIDE SEQUENCE [LARGE SCALE GENOMIC DNA]</scope>
    <source>
        <strain evidence="2 3">O3.65</strain>
    </source>
</reference>
<keyword evidence="3" id="KW-1185">Reference proteome</keyword>
<dbReference type="SFLD" id="SFLDG01180">
    <property type="entry name" value="SUF1"/>
    <property type="match status" value="1"/>
</dbReference>
<dbReference type="PANTHER" id="PTHR12289">
    <property type="entry name" value="METAXIN RELATED"/>
    <property type="match status" value="1"/>
</dbReference>
<dbReference type="InterPro" id="IPR050931">
    <property type="entry name" value="Mito_Protein_Transport_Metaxin"/>
</dbReference>
<dbReference type="CDD" id="cd03193">
    <property type="entry name" value="GST_C_Metaxin"/>
    <property type="match status" value="1"/>
</dbReference>
<proteinExistence type="predicted"/>
<dbReference type="GO" id="GO:0005737">
    <property type="term" value="C:cytoplasm"/>
    <property type="evidence" value="ECO:0007669"/>
    <property type="project" value="TreeGrafter"/>
</dbReference>
<dbReference type="Pfam" id="PF17172">
    <property type="entry name" value="GST_N_4"/>
    <property type="match status" value="1"/>
</dbReference>
<organism evidence="2 3">
    <name type="scientific">Tritonibacter horizontis</name>
    <dbReference type="NCBI Taxonomy" id="1768241"/>
    <lineage>
        <taxon>Bacteria</taxon>
        <taxon>Pseudomonadati</taxon>
        <taxon>Pseudomonadota</taxon>
        <taxon>Alphaproteobacteria</taxon>
        <taxon>Rhodobacterales</taxon>
        <taxon>Paracoccaceae</taxon>
        <taxon>Tritonibacter</taxon>
    </lineage>
</organism>
<accession>A0A132C2A3</accession>
<dbReference type="InterPro" id="IPR012336">
    <property type="entry name" value="Thioredoxin-like_fold"/>
</dbReference>